<dbReference type="Pfam" id="PF04321">
    <property type="entry name" value="RmlD_sub_bind"/>
    <property type="match status" value="1"/>
</dbReference>
<dbReference type="InterPro" id="IPR036291">
    <property type="entry name" value="NAD(P)-bd_dom_sf"/>
</dbReference>
<sequence>MDADTPPSCGKDPADDTGGTGAESATATSPTKSVSSSPQQTRKSNLNYIVSREKSALRMMMNESREEGVKTEEKTAMTPAQSASEDTSAEDKEADPPQKNDEENDETGECKEDKEPQVSEQEQHQKRVNDTRYYWSLLDLAYYLYLQHRHDECRELILDTLPKQWVPLACRCELLQQLAVIEPLDQAMACLDKVDEICRMIEQVTPDDHQVLITLRIKTMKLRPTSSSIVRAASAFERLSPALYASFGVLHALLTCPLAGAADRSPDSCNNHPAAARALNVSAAGTLTAHAARRGIFTLYISTDYVFSGAPGEAPYAPLARTNPPNTYGLTKWEGEGAVLAASSAAAGKSGDRPLAAVLRVPILYGKAGKPSDSAVNVLVEQIRKSTTLAPGEPPIKMDDYAQRYPTNTADVARVCVDVCALYTGRSAPGPDAPARLPEVLHFSSEDCKTKLDMCKVLAGIMGVGLDRLEAFRPSDEELRAEERGERVRRPYDCHLDTKETRALGIDCGCVDFAEWWTTELAKE</sequence>
<feature type="region of interest" description="Disordered" evidence="1">
    <location>
        <begin position="1"/>
        <end position="126"/>
    </location>
</feature>
<accession>A0ABR3T8T6</accession>
<feature type="domain" description="RmlD-like substrate binding" evidence="2">
    <location>
        <begin position="261"/>
        <end position="505"/>
    </location>
</feature>
<proteinExistence type="predicted"/>
<evidence type="ECO:0000256" key="1">
    <source>
        <dbReference type="SAM" id="MobiDB-lite"/>
    </source>
</evidence>
<dbReference type="EMBL" id="JAJVDC020000009">
    <property type="protein sequence ID" value="KAL1635782.1"/>
    <property type="molecule type" value="Genomic_DNA"/>
</dbReference>
<evidence type="ECO:0000313" key="3">
    <source>
        <dbReference type="EMBL" id="KAL1635782.1"/>
    </source>
</evidence>
<dbReference type="PANTHER" id="PTHR10491:SF4">
    <property type="entry name" value="METHIONINE ADENOSYLTRANSFERASE 2 SUBUNIT BETA"/>
    <property type="match status" value="1"/>
</dbReference>
<dbReference type="PANTHER" id="PTHR10491">
    <property type="entry name" value="DTDP-4-DEHYDRORHAMNOSE REDUCTASE"/>
    <property type="match status" value="1"/>
</dbReference>
<gene>
    <name evidence="3" type="ORF">SLS56_001477</name>
</gene>
<evidence type="ECO:0000259" key="2">
    <source>
        <dbReference type="Pfam" id="PF04321"/>
    </source>
</evidence>
<dbReference type="InterPro" id="IPR029903">
    <property type="entry name" value="RmlD-like-bd"/>
</dbReference>
<reference evidence="3 4" key="1">
    <citation type="submission" date="2024-02" db="EMBL/GenBank/DDBJ databases">
        <title>De novo assembly and annotation of 12 fungi associated with fruit tree decline syndrome in Ontario, Canada.</title>
        <authorList>
            <person name="Sulman M."/>
            <person name="Ellouze W."/>
            <person name="Ilyukhin E."/>
        </authorList>
    </citation>
    <scope>NUCLEOTIDE SEQUENCE [LARGE SCALE GENOMIC DNA]</scope>
    <source>
        <strain evidence="3 4">M1-105</strain>
    </source>
</reference>
<evidence type="ECO:0000313" key="4">
    <source>
        <dbReference type="Proteomes" id="UP001521116"/>
    </source>
</evidence>
<name>A0ABR3T8T6_9PEZI</name>
<dbReference type="Gene3D" id="3.40.50.720">
    <property type="entry name" value="NAD(P)-binding Rossmann-like Domain"/>
    <property type="match status" value="1"/>
</dbReference>
<feature type="compositionally biased region" description="Basic and acidic residues" evidence="1">
    <location>
        <begin position="89"/>
        <end position="101"/>
    </location>
</feature>
<dbReference type="InterPro" id="IPR005913">
    <property type="entry name" value="dTDP_dehydrorham_reduct"/>
</dbReference>
<dbReference type="Proteomes" id="UP001521116">
    <property type="component" value="Unassembled WGS sequence"/>
</dbReference>
<protein>
    <recommendedName>
        <fullName evidence="2">RmlD-like substrate binding domain-containing protein</fullName>
    </recommendedName>
</protein>
<organism evidence="3 4">
    <name type="scientific">Neofusicoccum ribis</name>
    <dbReference type="NCBI Taxonomy" id="45134"/>
    <lineage>
        <taxon>Eukaryota</taxon>
        <taxon>Fungi</taxon>
        <taxon>Dikarya</taxon>
        <taxon>Ascomycota</taxon>
        <taxon>Pezizomycotina</taxon>
        <taxon>Dothideomycetes</taxon>
        <taxon>Dothideomycetes incertae sedis</taxon>
        <taxon>Botryosphaeriales</taxon>
        <taxon>Botryosphaeriaceae</taxon>
        <taxon>Neofusicoccum</taxon>
    </lineage>
</organism>
<feature type="compositionally biased region" description="Basic and acidic residues" evidence="1">
    <location>
        <begin position="108"/>
        <end position="126"/>
    </location>
</feature>
<dbReference type="SUPFAM" id="SSF51735">
    <property type="entry name" value="NAD(P)-binding Rossmann-fold domains"/>
    <property type="match status" value="1"/>
</dbReference>
<feature type="compositionally biased region" description="Basic and acidic residues" evidence="1">
    <location>
        <begin position="63"/>
        <end position="75"/>
    </location>
</feature>
<feature type="compositionally biased region" description="Polar residues" evidence="1">
    <location>
        <begin position="30"/>
        <end position="48"/>
    </location>
</feature>
<comment type="caution">
    <text evidence="3">The sequence shown here is derived from an EMBL/GenBank/DDBJ whole genome shotgun (WGS) entry which is preliminary data.</text>
</comment>
<keyword evidence="4" id="KW-1185">Reference proteome</keyword>